<dbReference type="AlphaFoldDB" id="A0A2P2PQW0"/>
<sequence length="42" mass="4857">MLHCKNDKKRGCPTVLACCEQLIQCYKLSQEIMQVISNQGWD</sequence>
<name>A0A2P2PQW0_RHIMU</name>
<organism evidence="1">
    <name type="scientific">Rhizophora mucronata</name>
    <name type="common">Asiatic mangrove</name>
    <dbReference type="NCBI Taxonomy" id="61149"/>
    <lineage>
        <taxon>Eukaryota</taxon>
        <taxon>Viridiplantae</taxon>
        <taxon>Streptophyta</taxon>
        <taxon>Embryophyta</taxon>
        <taxon>Tracheophyta</taxon>
        <taxon>Spermatophyta</taxon>
        <taxon>Magnoliopsida</taxon>
        <taxon>eudicotyledons</taxon>
        <taxon>Gunneridae</taxon>
        <taxon>Pentapetalae</taxon>
        <taxon>rosids</taxon>
        <taxon>fabids</taxon>
        <taxon>Malpighiales</taxon>
        <taxon>Rhizophoraceae</taxon>
        <taxon>Rhizophora</taxon>
    </lineage>
</organism>
<accession>A0A2P2PQW0</accession>
<dbReference type="EMBL" id="GGEC01076587">
    <property type="protein sequence ID" value="MBX57071.1"/>
    <property type="molecule type" value="Transcribed_RNA"/>
</dbReference>
<evidence type="ECO:0000313" key="1">
    <source>
        <dbReference type="EMBL" id="MBX57071.1"/>
    </source>
</evidence>
<protein>
    <submittedName>
        <fullName evidence="1">Uncharacterized protein</fullName>
    </submittedName>
</protein>
<reference evidence="1" key="1">
    <citation type="submission" date="2018-02" db="EMBL/GenBank/DDBJ databases">
        <title>Rhizophora mucronata_Transcriptome.</title>
        <authorList>
            <person name="Meera S.P."/>
            <person name="Sreeshan A."/>
            <person name="Augustine A."/>
        </authorList>
    </citation>
    <scope>NUCLEOTIDE SEQUENCE</scope>
    <source>
        <tissue evidence="1">Leaf</tissue>
    </source>
</reference>
<proteinExistence type="predicted"/>